<protein>
    <submittedName>
        <fullName evidence="1">Uncharacterized protein</fullName>
    </submittedName>
</protein>
<dbReference type="EMBL" id="DMAN01000313">
    <property type="protein sequence ID" value="HAE28272.1"/>
    <property type="molecule type" value="Genomic_DNA"/>
</dbReference>
<feature type="non-terminal residue" evidence="1">
    <location>
        <position position="246"/>
    </location>
</feature>
<gene>
    <name evidence="1" type="ORF">DCG58_14005</name>
</gene>
<comment type="caution">
    <text evidence="1">The sequence shown here is derived from an EMBL/GenBank/DDBJ whole genome shotgun (WGS) entry which is preliminary data.</text>
</comment>
<reference evidence="1 2" key="1">
    <citation type="journal article" date="2018" name="Nat. Biotechnol.">
        <title>A standardized bacterial taxonomy based on genome phylogeny substantially revises the tree of life.</title>
        <authorList>
            <person name="Parks D.H."/>
            <person name="Chuvochina M."/>
            <person name="Waite D.W."/>
            <person name="Rinke C."/>
            <person name="Skarshewski A."/>
            <person name="Chaumeil P.A."/>
            <person name="Hugenholtz P."/>
        </authorList>
    </citation>
    <scope>NUCLEOTIDE SEQUENCE [LARGE SCALE GENOMIC DNA]</scope>
    <source>
        <strain evidence="1">UBA8733</strain>
    </source>
</reference>
<evidence type="ECO:0000313" key="1">
    <source>
        <dbReference type="EMBL" id="HAE28272.1"/>
    </source>
</evidence>
<dbReference type="AlphaFoldDB" id="A0A3B9H0P1"/>
<sequence>MVKIRYVTKRKGSGHFQYVRNVKDKHRHLFGGKKQVWRSLETDVEAIAIVRASRVSEWYERIVRQGGGEEFRVSGEDGTSNQSSDYYKGLLPSAIDNQEWAEYLTHRMTRTELTSMVAERRKEFKSRDEFRRALDDDLDRFTDRQVHAQNLLKVGADGISEQMLRAEIIGMKALIERTHMMRAVLDGKPTDRLDIELYDPIKATHAAQQIGIVAADYLENYTETENRRTLSQKKARLGVRWSCFPA</sequence>
<dbReference type="Proteomes" id="UP000259610">
    <property type="component" value="Unassembled WGS sequence"/>
</dbReference>
<proteinExistence type="predicted"/>
<name>A0A3B9H0P1_9PROT</name>
<accession>A0A3B9H0P1</accession>
<organism evidence="1 2">
    <name type="scientific">Hyphomonas adhaerens</name>
    <dbReference type="NCBI Taxonomy" id="81029"/>
    <lineage>
        <taxon>Bacteria</taxon>
        <taxon>Pseudomonadati</taxon>
        <taxon>Pseudomonadota</taxon>
        <taxon>Alphaproteobacteria</taxon>
        <taxon>Hyphomonadales</taxon>
        <taxon>Hyphomonadaceae</taxon>
        <taxon>Hyphomonas</taxon>
    </lineage>
</organism>
<evidence type="ECO:0000313" key="2">
    <source>
        <dbReference type="Proteomes" id="UP000259610"/>
    </source>
</evidence>